<evidence type="ECO:0000313" key="11">
    <source>
        <dbReference type="EMBL" id="KAG6381761.1"/>
    </source>
</evidence>
<evidence type="ECO:0000256" key="9">
    <source>
        <dbReference type="SAM" id="MobiDB-lite"/>
    </source>
</evidence>
<reference evidence="11" key="1">
    <citation type="submission" date="2021-03" db="EMBL/GenBank/DDBJ databases">
        <title>Evolutionary innovations through gain and loss of genes in the ectomycorrhizal Boletales.</title>
        <authorList>
            <person name="Wu G."/>
            <person name="Miyauchi S."/>
            <person name="Morin E."/>
            <person name="Yang Z.-L."/>
            <person name="Xu J."/>
            <person name="Martin F.M."/>
        </authorList>
    </citation>
    <scope>NUCLEOTIDE SEQUENCE</scope>
    <source>
        <strain evidence="11">BR01</strain>
    </source>
</reference>
<dbReference type="GO" id="GO:0005634">
    <property type="term" value="C:nucleus"/>
    <property type="evidence" value="ECO:0007669"/>
    <property type="project" value="UniProtKB-SubCell"/>
</dbReference>
<dbReference type="Proteomes" id="UP000683000">
    <property type="component" value="Unassembled WGS sequence"/>
</dbReference>
<feature type="compositionally biased region" description="Low complexity" evidence="9">
    <location>
        <begin position="131"/>
        <end position="140"/>
    </location>
</feature>
<comment type="subcellular location">
    <subcellularLocation>
        <location evidence="1">Nucleus</location>
    </subcellularLocation>
</comment>
<dbReference type="InterPro" id="IPR036388">
    <property type="entry name" value="WH-like_DNA-bd_sf"/>
</dbReference>
<keyword evidence="6" id="KW-0539">Nucleus</keyword>
<keyword evidence="4 11" id="KW-0238">DNA-binding</keyword>
<sequence>MDYSADYPHQHQSQPSPQRVWPPHLLTPASQQSQSVAQSHHHHQQQQPVPFPSPVSPAAGLSLNLSGLSVASPPSLSPIAPHQAQPGQLHPHQFHPPHSIPHQPHHAHSHSHSSTSSISGPITPISPPSMPLLSPQPQFSYNYDDSLPSPGGLSPTQDPILSQRRPSTGSYSASPSELAPEKSVPRKRSLTNTLPMSSAGTAAHGMHQHSQSHSYTSASQTQGGQHALPHPIITTTASSPPLPTSSSASSPSSHLSHSHSRSLSHSHSHSSLSHSHSPQHSHPQLDINANSTSPYDDLDGPGAGFRDDPSDDDLVSPSGSFSGPFGSANSKASGSSGQQPQNAMSKSVGTNNFVTKLYHMINDTKSQHFITWTDLGSSFVVSNVGEFSRSILGSHFKHNNFSSFVRQLNMYGFHKINRTPRAQRTSSTSQTWEFSHPKFLRGRPDLLEAIKRKALEPDPRERNRVELPGEVARLLSDLREENCAIWREVRSLGSRIPQVSPAGSHGPAMISPNFGGSAQGSQSHSSPNAQVGLGGGHVLTHSRSSSNLGGDDGERDVDWEDEDGLNASAMTGVGMGGSQGAEEWDAQSSSFNFGASSGLNVPGFVFNTFAPPSGEEWKRWAEGEIIKERKRVERLVGVVKALVDFSGKGGASASPASSSSATTSMSIDRELDGSKFWFCPCPLHAEQDDQSRRTSCKSFTSSLCLLTLLLLLVDANPFSVSVSLTAPTYASSVFTKHFYHLADVTNALHPVTLSIPVSRIANPLQSKCAHNPPYTHHSQSGSLANVPFLSHSFVFTHDVGYPTQLL</sequence>
<dbReference type="PROSITE" id="PS00434">
    <property type="entry name" value="HSF_DOMAIN"/>
    <property type="match status" value="1"/>
</dbReference>
<evidence type="ECO:0000259" key="10">
    <source>
        <dbReference type="PROSITE" id="PS00434"/>
    </source>
</evidence>
<dbReference type="GO" id="GO:0043565">
    <property type="term" value="F:sequence-specific DNA binding"/>
    <property type="evidence" value="ECO:0007669"/>
    <property type="project" value="InterPro"/>
</dbReference>
<dbReference type="OrthoDB" id="60033at2759"/>
<dbReference type="EMBL" id="JAGFBS010000001">
    <property type="protein sequence ID" value="KAG6381761.1"/>
    <property type="molecule type" value="Genomic_DNA"/>
</dbReference>
<feature type="domain" description="HSF-type DNA-binding" evidence="10">
    <location>
        <begin position="392"/>
        <end position="416"/>
    </location>
</feature>
<dbReference type="GO" id="GO:0003700">
    <property type="term" value="F:DNA-binding transcription factor activity"/>
    <property type="evidence" value="ECO:0007669"/>
    <property type="project" value="InterPro"/>
</dbReference>
<feature type="compositionally biased region" description="Low complexity" evidence="9">
    <location>
        <begin position="269"/>
        <end position="282"/>
    </location>
</feature>
<keyword evidence="12" id="KW-1185">Reference proteome</keyword>
<feature type="compositionally biased region" description="Low complexity" evidence="9">
    <location>
        <begin position="112"/>
        <end position="123"/>
    </location>
</feature>
<evidence type="ECO:0000256" key="1">
    <source>
        <dbReference type="ARBA" id="ARBA00004123"/>
    </source>
</evidence>
<feature type="compositionally biased region" description="Low complexity" evidence="9">
    <location>
        <begin position="515"/>
        <end position="526"/>
    </location>
</feature>
<evidence type="ECO:0000256" key="3">
    <source>
        <dbReference type="ARBA" id="ARBA00023015"/>
    </source>
</evidence>
<evidence type="ECO:0000256" key="5">
    <source>
        <dbReference type="ARBA" id="ARBA00023163"/>
    </source>
</evidence>
<dbReference type="PANTHER" id="PTHR10015:SF427">
    <property type="entry name" value="HEAT SHOCK FACTOR PROTEIN"/>
    <property type="match status" value="1"/>
</dbReference>
<dbReference type="SMART" id="SM00415">
    <property type="entry name" value="HSF"/>
    <property type="match status" value="1"/>
</dbReference>
<evidence type="ECO:0000313" key="12">
    <source>
        <dbReference type="Proteomes" id="UP000683000"/>
    </source>
</evidence>
<name>A0A8I2Z0F2_9AGAM</name>
<feature type="compositionally biased region" description="Low complexity" evidence="9">
    <location>
        <begin position="315"/>
        <end position="337"/>
    </location>
</feature>
<dbReference type="SUPFAM" id="SSF46785">
    <property type="entry name" value="Winged helix' DNA-binding domain"/>
    <property type="match status" value="1"/>
</dbReference>
<keyword evidence="3" id="KW-0805">Transcription regulation</keyword>
<dbReference type="InterPro" id="IPR000232">
    <property type="entry name" value="HSF_DNA-bd"/>
</dbReference>
<comment type="caution">
    <text evidence="11">The sequence shown here is derived from an EMBL/GenBank/DDBJ whole genome shotgun (WGS) entry which is preliminary data.</text>
</comment>
<feature type="compositionally biased region" description="Polar residues" evidence="9">
    <location>
        <begin position="338"/>
        <end position="347"/>
    </location>
</feature>
<organism evidence="11 12">
    <name type="scientific">Boletus reticuloceps</name>
    <dbReference type="NCBI Taxonomy" id="495285"/>
    <lineage>
        <taxon>Eukaryota</taxon>
        <taxon>Fungi</taxon>
        <taxon>Dikarya</taxon>
        <taxon>Basidiomycota</taxon>
        <taxon>Agaricomycotina</taxon>
        <taxon>Agaricomycetes</taxon>
        <taxon>Agaricomycetidae</taxon>
        <taxon>Boletales</taxon>
        <taxon>Boletineae</taxon>
        <taxon>Boletaceae</taxon>
        <taxon>Boletoideae</taxon>
        <taxon>Boletus</taxon>
    </lineage>
</organism>
<feature type="region of interest" description="Disordered" evidence="9">
    <location>
        <begin position="74"/>
        <end position="347"/>
    </location>
</feature>
<dbReference type="AlphaFoldDB" id="A0A8I2Z0F2"/>
<protein>
    <submittedName>
        <fullName evidence="11">HSF-type DNA-binding-domain-containing protein</fullName>
    </submittedName>
</protein>
<evidence type="ECO:0000256" key="4">
    <source>
        <dbReference type="ARBA" id="ARBA00023125"/>
    </source>
</evidence>
<dbReference type="Gene3D" id="1.10.10.10">
    <property type="entry name" value="Winged helix-like DNA-binding domain superfamily/Winged helix DNA-binding domain"/>
    <property type="match status" value="1"/>
</dbReference>
<accession>A0A8I2Z0F2</accession>
<evidence type="ECO:0000256" key="7">
    <source>
        <dbReference type="ARBA" id="ARBA00062171"/>
    </source>
</evidence>
<feature type="compositionally biased region" description="Basic residues" evidence="9">
    <location>
        <begin position="256"/>
        <end position="268"/>
    </location>
</feature>
<feature type="compositionally biased region" description="Low complexity" evidence="9">
    <location>
        <begin position="244"/>
        <end position="255"/>
    </location>
</feature>
<evidence type="ECO:0000256" key="8">
    <source>
        <dbReference type="RuleBase" id="RU004020"/>
    </source>
</evidence>
<feature type="region of interest" description="Disordered" evidence="9">
    <location>
        <begin position="1"/>
        <end position="58"/>
    </location>
</feature>
<dbReference type="InterPro" id="IPR036390">
    <property type="entry name" value="WH_DNA-bd_sf"/>
</dbReference>
<feature type="region of interest" description="Disordered" evidence="9">
    <location>
        <begin position="496"/>
        <end position="559"/>
    </location>
</feature>
<feature type="compositionally biased region" description="Polar residues" evidence="9">
    <location>
        <begin position="190"/>
        <end position="200"/>
    </location>
</feature>
<dbReference type="PRINTS" id="PR00056">
    <property type="entry name" value="HSFDOMAIN"/>
</dbReference>
<dbReference type="Pfam" id="PF00447">
    <property type="entry name" value="HSF_DNA-bind"/>
    <property type="match status" value="1"/>
</dbReference>
<evidence type="ECO:0000256" key="2">
    <source>
        <dbReference type="ARBA" id="ARBA00006403"/>
    </source>
</evidence>
<feature type="compositionally biased region" description="Polar residues" evidence="9">
    <location>
        <begin position="208"/>
        <end position="224"/>
    </location>
</feature>
<comment type="similarity">
    <text evidence="2 8">Belongs to the HSF family.</text>
</comment>
<feature type="compositionally biased region" description="Low complexity" evidence="9">
    <location>
        <begin position="28"/>
        <end position="38"/>
    </location>
</feature>
<gene>
    <name evidence="11" type="ORF">JVT61DRAFT_367</name>
</gene>
<comment type="subunit">
    <text evidence="7">Homotrimer. Homotrimerization increases the affinity of HSF1 to DNA. Interacts with transcriptional coregulator SSA1 on chromatin.</text>
</comment>
<dbReference type="PANTHER" id="PTHR10015">
    <property type="entry name" value="HEAT SHOCK TRANSCRIPTION FACTOR"/>
    <property type="match status" value="1"/>
</dbReference>
<feature type="compositionally biased region" description="Polar residues" evidence="9">
    <location>
        <begin position="154"/>
        <end position="175"/>
    </location>
</feature>
<keyword evidence="5" id="KW-0804">Transcription</keyword>
<evidence type="ECO:0000256" key="6">
    <source>
        <dbReference type="ARBA" id="ARBA00023242"/>
    </source>
</evidence>
<proteinExistence type="inferred from homology"/>
<dbReference type="FunFam" id="1.10.10.10:FF:000027">
    <property type="entry name" value="Heat shock transcription factor 1"/>
    <property type="match status" value="1"/>
</dbReference>